<organism evidence="3 4">
    <name type="scientific">Paraclostridium sordellii</name>
    <name type="common">Clostridium sordellii</name>
    <dbReference type="NCBI Taxonomy" id="1505"/>
    <lineage>
        <taxon>Bacteria</taxon>
        <taxon>Bacillati</taxon>
        <taxon>Bacillota</taxon>
        <taxon>Clostridia</taxon>
        <taxon>Peptostreptococcales</taxon>
        <taxon>Peptostreptococcaceae</taxon>
        <taxon>Paraclostridium</taxon>
    </lineage>
</organism>
<accession>A0A0C7QP39</accession>
<dbReference type="EMBL" id="CEKZ01000003">
    <property type="protein sequence ID" value="CEQ02572.1"/>
    <property type="molecule type" value="Genomic_DNA"/>
</dbReference>
<evidence type="ECO:0000256" key="1">
    <source>
        <dbReference type="ARBA" id="ARBA00003238"/>
    </source>
</evidence>
<proteinExistence type="predicted"/>
<dbReference type="Gene3D" id="3.40.50.10170">
    <property type="match status" value="1"/>
</dbReference>
<sequence>MKIKLICDSLCDIPMELAEKYDIEIMPLTIIIDGKEYKDGIDMTNEEFYETMKKISTMPKTSQATYMQFKEVFDKYKDDYSIICITGSSRSSGTYQSAVIAKNDTDGDIHIFDTLNLSLGSGQFVIKACQLIDQNLDAKAIVNELEALRESVNLFFVPGSLEYLKRSGRVSVTSATIGNMLSLKPIFSMKDGNISLVTKVRGKKHVIHTLIDLIKEQYDNFEDKNITIGCGENAKDFEILKKEVEETFNVKNLYLTRGGACICSHTGPDILAISCSN</sequence>
<dbReference type="InterPro" id="IPR050270">
    <property type="entry name" value="DegV_domain_contain"/>
</dbReference>
<gene>
    <name evidence="3" type="ORF">R28058_03051</name>
</gene>
<protein>
    <submittedName>
        <fullName evidence="3">DegV family protein</fullName>
    </submittedName>
</protein>
<dbReference type="AlphaFoldDB" id="A0A0C7QP39"/>
<comment type="function">
    <text evidence="1">May bind long-chain fatty acids, such as palmitate, and may play a role in lipid transport or fatty acid metabolism.</text>
</comment>
<dbReference type="GO" id="GO:0008289">
    <property type="term" value="F:lipid binding"/>
    <property type="evidence" value="ECO:0007669"/>
    <property type="project" value="UniProtKB-KW"/>
</dbReference>
<evidence type="ECO:0000313" key="3">
    <source>
        <dbReference type="EMBL" id="CEQ02572.1"/>
    </source>
</evidence>
<dbReference type="Proteomes" id="UP000049127">
    <property type="component" value="Unassembled WGS sequence"/>
</dbReference>
<dbReference type="PANTHER" id="PTHR33434:SF3">
    <property type="entry name" value="DEGV DOMAIN-CONTAINING PROTEIN YITS"/>
    <property type="match status" value="1"/>
</dbReference>
<dbReference type="RefSeq" id="WP_055341279.1">
    <property type="nucleotide sequence ID" value="NZ_CEKZ01000003.1"/>
</dbReference>
<dbReference type="InterPro" id="IPR043168">
    <property type="entry name" value="DegV_C"/>
</dbReference>
<dbReference type="PANTHER" id="PTHR33434">
    <property type="entry name" value="DEGV DOMAIN-CONTAINING PROTEIN DR_1986-RELATED"/>
    <property type="match status" value="1"/>
</dbReference>
<reference evidence="4" key="1">
    <citation type="submission" date="2015-01" db="EMBL/GenBank/DDBJ databases">
        <authorList>
            <person name="Aslett M.A."/>
            <person name="De Silva N."/>
        </authorList>
    </citation>
    <scope>NUCLEOTIDE SEQUENCE [LARGE SCALE GENOMIC DNA]</scope>
    <source>
        <strain evidence="4">R28058</strain>
    </source>
</reference>
<name>A0A0C7QP39_PARSO</name>
<dbReference type="Gene3D" id="3.30.1180.10">
    <property type="match status" value="1"/>
</dbReference>
<dbReference type="SUPFAM" id="SSF82549">
    <property type="entry name" value="DAK1/DegV-like"/>
    <property type="match status" value="1"/>
</dbReference>
<keyword evidence="2" id="KW-0446">Lipid-binding</keyword>
<dbReference type="OrthoDB" id="9780216at2"/>
<dbReference type="NCBIfam" id="TIGR00762">
    <property type="entry name" value="DegV"/>
    <property type="match status" value="1"/>
</dbReference>
<evidence type="ECO:0000256" key="2">
    <source>
        <dbReference type="ARBA" id="ARBA00023121"/>
    </source>
</evidence>
<dbReference type="Pfam" id="PF02645">
    <property type="entry name" value="DegV"/>
    <property type="match status" value="1"/>
</dbReference>
<dbReference type="InterPro" id="IPR003797">
    <property type="entry name" value="DegV"/>
</dbReference>
<evidence type="ECO:0000313" key="4">
    <source>
        <dbReference type="Proteomes" id="UP000049127"/>
    </source>
</evidence>
<dbReference type="PROSITE" id="PS51482">
    <property type="entry name" value="DEGV"/>
    <property type="match status" value="1"/>
</dbReference>